<dbReference type="EC" id="2.7.1.23" evidence="6"/>
<protein>
    <recommendedName>
        <fullName evidence="6">NAD kinase</fullName>
        <ecNumber evidence="6">2.7.1.23</ecNumber>
    </recommendedName>
    <alternativeName>
        <fullName evidence="6">ATP-dependent NAD kinase</fullName>
    </alternativeName>
</protein>
<accession>A0A1K1RJ91</accession>
<reference evidence="8 10" key="2">
    <citation type="submission" date="2023-11" db="EMBL/GenBank/DDBJ databases">
        <title>MicrobeMod: A computational toolkit for identifying prokaryotic methylation and restriction-modification with nanopore sequencing.</title>
        <authorList>
            <person name="Crits-Christoph A."/>
            <person name="Kang S.C."/>
            <person name="Lee H."/>
            <person name="Ostrov N."/>
        </authorList>
    </citation>
    <scope>NUCLEOTIDE SEQUENCE [LARGE SCALE GENOMIC DNA]</scope>
    <source>
        <strain evidence="8 10">ATCC 23090</strain>
    </source>
</reference>
<dbReference type="STRING" id="1004.SAMN05661012_03884"/>
<dbReference type="EMBL" id="CP140154">
    <property type="protein sequence ID" value="WQG87147.1"/>
    <property type="molecule type" value="Genomic_DNA"/>
</dbReference>
<dbReference type="Pfam" id="PF01513">
    <property type="entry name" value="NAD_kinase"/>
    <property type="match status" value="1"/>
</dbReference>
<comment type="similarity">
    <text evidence="6">Belongs to the NAD kinase family.</text>
</comment>
<feature type="active site" description="Proton acceptor" evidence="6">
    <location>
        <position position="74"/>
    </location>
</feature>
<name>A0A1K1RJ91_9BACT</name>
<dbReference type="EMBL" id="FPIZ01000012">
    <property type="protein sequence ID" value="SFW72144.1"/>
    <property type="molecule type" value="Genomic_DNA"/>
</dbReference>
<dbReference type="InterPro" id="IPR017437">
    <property type="entry name" value="ATP-NAD_kinase_PpnK-typ_C"/>
</dbReference>
<evidence type="ECO:0000256" key="3">
    <source>
        <dbReference type="ARBA" id="ARBA00022857"/>
    </source>
</evidence>
<dbReference type="Proteomes" id="UP000183788">
    <property type="component" value="Unassembled WGS sequence"/>
</dbReference>
<comment type="caution">
    <text evidence="6">Lacks conserved residue(s) required for the propagation of feature annotation.</text>
</comment>
<feature type="binding site" evidence="6">
    <location>
        <begin position="74"/>
        <end position="75"/>
    </location>
    <ligand>
        <name>NAD(+)</name>
        <dbReference type="ChEBI" id="CHEBI:57540"/>
    </ligand>
</feature>
<dbReference type="GO" id="GO:0051287">
    <property type="term" value="F:NAD binding"/>
    <property type="evidence" value="ECO:0007669"/>
    <property type="project" value="UniProtKB-ARBA"/>
</dbReference>
<comment type="cofactor">
    <cofactor evidence="6">
        <name>a divalent metal cation</name>
        <dbReference type="ChEBI" id="CHEBI:60240"/>
    </cofactor>
</comment>
<keyword evidence="6" id="KW-0067">ATP-binding</keyword>
<dbReference type="OrthoDB" id="9774737at2"/>
<evidence type="ECO:0000256" key="6">
    <source>
        <dbReference type="HAMAP-Rule" id="MF_00361"/>
    </source>
</evidence>
<dbReference type="InterPro" id="IPR016064">
    <property type="entry name" value="NAD/diacylglycerol_kinase_sf"/>
</dbReference>
<organism evidence="7 9">
    <name type="scientific">Chitinophaga sancti</name>
    <dbReference type="NCBI Taxonomy" id="1004"/>
    <lineage>
        <taxon>Bacteria</taxon>
        <taxon>Pseudomonadati</taxon>
        <taxon>Bacteroidota</taxon>
        <taxon>Chitinophagia</taxon>
        <taxon>Chitinophagales</taxon>
        <taxon>Chitinophagaceae</taxon>
        <taxon>Chitinophaga</taxon>
    </lineage>
</organism>
<dbReference type="GO" id="GO:0046872">
    <property type="term" value="F:metal ion binding"/>
    <property type="evidence" value="ECO:0007669"/>
    <property type="project" value="UniProtKB-UniRule"/>
</dbReference>
<evidence type="ECO:0000256" key="2">
    <source>
        <dbReference type="ARBA" id="ARBA00022777"/>
    </source>
</evidence>
<keyword evidence="4 6" id="KW-0520">NAD</keyword>
<dbReference type="PANTHER" id="PTHR20275:SF0">
    <property type="entry name" value="NAD KINASE"/>
    <property type="match status" value="1"/>
</dbReference>
<keyword evidence="6" id="KW-0547">Nucleotide-binding</keyword>
<dbReference type="NCBIfam" id="NF002521">
    <property type="entry name" value="PRK01911.1"/>
    <property type="match status" value="1"/>
</dbReference>
<dbReference type="Gene3D" id="3.40.50.10330">
    <property type="entry name" value="Probable inorganic polyphosphate/atp-NAD kinase, domain 1"/>
    <property type="match status" value="1"/>
</dbReference>
<evidence type="ECO:0000313" key="8">
    <source>
        <dbReference type="EMBL" id="WQG87147.1"/>
    </source>
</evidence>
<sequence length="296" mass="32885">MQIAIYSRGFVREDLPIIQLLLNELAREEIDVIIYEAFFKALQPHITYTKEPATFACAADLHGRADMLVSLGGDGTMLDTVCYVRDKNIPVLGINFGRLGFLASIGKDGIYAAVQALKQRTYVVDKRTLIHLDSNVPSLFGEVPYGLNDFTIHKKDTSAMVKIHTYLNGEFLNTYWADGLIVATPTGSTGYSLSCGGPVVFPEAGSFVITPVAPHNLNVRPIIVPDDNVISFEVEGRSDQFLCTLDSRMETIDNTVQLAIKKESFKLSLLRLDDSNFLQTLRHKLLWGIDARNTLK</sequence>
<dbReference type="GO" id="GO:0005737">
    <property type="term" value="C:cytoplasm"/>
    <property type="evidence" value="ECO:0007669"/>
    <property type="project" value="UniProtKB-SubCell"/>
</dbReference>
<keyword evidence="2 6" id="KW-0418">Kinase</keyword>
<keyword evidence="1 6" id="KW-0808">Transferase</keyword>
<dbReference type="Pfam" id="PF20143">
    <property type="entry name" value="NAD_kinase_C"/>
    <property type="match status" value="1"/>
</dbReference>
<dbReference type="RefSeq" id="WP_072362878.1">
    <property type="nucleotide sequence ID" value="NZ_CBHWAX010000025.1"/>
</dbReference>
<dbReference type="InterPro" id="IPR002504">
    <property type="entry name" value="NADK"/>
</dbReference>
<dbReference type="Gene3D" id="2.60.200.30">
    <property type="entry name" value="Probable inorganic polyphosphate/atp-NAD kinase, domain 2"/>
    <property type="match status" value="1"/>
</dbReference>
<feature type="binding site" evidence="6">
    <location>
        <position position="213"/>
    </location>
    <ligand>
        <name>NAD(+)</name>
        <dbReference type="ChEBI" id="CHEBI:57540"/>
    </ligand>
</feature>
<evidence type="ECO:0000313" key="10">
    <source>
        <dbReference type="Proteomes" id="UP001326715"/>
    </source>
</evidence>
<evidence type="ECO:0000256" key="4">
    <source>
        <dbReference type="ARBA" id="ARBA00023027"/>
    </source>
</evidence>
<dbReference type="GO" id="GO:0005524">
    <property type="term" value="F:ATP binding"/>
    <property type="evidence" value="ECO:0007669"/>
    <property type="project" value="UniProtKB-KW"/>
</dbReference>
<feature type="binding site" evidence="6">
    <location>
        <begin position="148"/>
        <end position="149"/>
    </location>
    <ligand>
        <name>NAD(+)</name>
        <dbReference type="ChEBI" id="CHEBI:57540"/>
    </ligand>
</feature>
<comment type="subcellular location">
    <subcellularLocation>
        <location evidence="6">Cytoplasm</location>
    </subcellularLocation>
</comment>
<dbReference type="SUPFAM" id="SSF111331">
    <property type="entry name" value="NAD kinase/diacylglycerol kinase-like"/>
    <property type="match status" value="1"/>
</dbReference>
<dbReference type="GO" id="GO:0003951">
    <property type="term" value="F:NAD+ kinase activity"/>
    <property type="evidence" value="ECO:0007669"/>
    <property type="project" value="UniProtKB-UniRule"/>
</dbReference>
<gene>
    <name evidence="6" type="primary">nadK</name>
    <name evidence="7" type="ORF">SAMN05661012_03884</name>
    <name evidence="8" type="ORF">SR876_19700</name>
</gene>
<proteinExistence type="inferred from homology"/>
<evidence type="ECO:0000313" key="7">
    <source>
        <dbReference type="EMBL" id="SFW72144.1"/>
    </source>
</evidence>
<reference evidence="7 9" key="1">
    <citation type="submission" date="2016-11" db="EMBL/GenBank/DDBJ databases">
        <authorList>
            <person name="Jaros S."/>
            <person name="Januszkiewicz K."/>
            <person name="Wedrychowicz H."/>
        </authorList>
    </citation>
    <scope>NUCLEOTIDE SEQUENCE [LARGE SCALE GENOMIC DNA]</scope>
    <source>
        <strain evidence="7 9">DSM 784</strain>
    </source>
</reference>
<comment type="function">
    <text evidence="6">Involved in the regulation of the intracellular balance of NAD and NADP, and is a key enzyme in the biosynthesis of NADP. Catalyzes specifically the phosphorylation on 2'-hydroxyl of the adenosine moiety of NAD to yield NADP.</text>
</comment>
<dbReference type="GO" id="GO:0019674">
    <property type="term" value="P:NAD+ metabolic process"/>
    <property type="evidence" value="ECO:0007669"/>
    <property type="project" value="InterPro"/>
</dbReference>
<evidence type="ECO:0000256" key="5">
    <source>
        <dbReference type="ARBA" id="ARBA00047925"/>
    </source>
</evidence>
<dbReference type="HAMAP" id="MF_00361">
    <property type="entry name" value="NAD_kinase"/>
    <property type="match status" value="1"/>
</dbReference>
<dbReference type="Proteomes" id="UP001326715">
    <property type="component" value="Chromosome"/>
</dbReference>
<dbReference type="AlphaFoldDB" id="A0A1K1RJ91"/>
<feature type="binding site" evidence="6">
    <location>
        <position position="178"/>
    </location>
    <ligand>
        <name>NAD(+)</name>
        <dbReference type="ChEBI" id="CHEBI:57540"/>
    </ligand>
</feature>
<dbReference type="InterPro" id="IPR017438">
    <property type="entry name" value="ATP-NAD_kinase_N"/>
</dbReference>
<keyword evidence="6" id="KW-0963">Cytoplasm</keyword>
<comment type="catalytic activity">
    <reaction evidence="5 6">
        <text>NAD(+) + ATP = ADP + NADP(+) + H(+)</text>
        <dbReference type="Rhea" id="RHEA:18629"/>
        <dbReference type="ChEBI" id="CHEBI:15378"/>
        <dbReference type="ChEBI" id="CHEBI:30616"/>
        <dbReference type="ChEBI" id="CHEBI:57540"/>
        <dbReference type="ChEBI" id="CHEBI:58349"/>
        <dbReference type="ChEBI" id="CHEBI:456216"/>
        <dbReference type="EC" id="2.7.1.23"/>
    </reaction>
</comment>
<keyword evidence="10" id="KW-1185">Reference proteome</keyword>
<evidence type="ECO:0000313" key="9">
    <source>
        <dbReference type="Proteomes" id="UP000183788"/>
    </source>
</evidence>
<dbReference type="PANTHER" id="PTHR20275">
    <property type="entry name" value="NAD KINASE"/>
    <property type="match status" value="1"/>
</dbReference>
<feature type="binding site" evidence="6">
    <location>
        <begin position="189"/>
        <end position="194"/>
    </location>
    <ligand>
        <name>NAD(+)</name>
        <dbReference type="ChEBI" id="CHEBI:57540"/>
    </ligand>
</feature>
<keyword evidence="3 6" id="KW-0521">NADP</keyword>
<evidence type="ECO:0000256" key="1">
    <source>
        <dbReference type="ARBA" id="ARBA00022679"/>
    </source>
</evidence>
<dbReference type="GO" id="GO:0006741">
    <property type="term" value="P:NADP+ biosynthetic process"/>
    <property type="evidence" value="ECO:0007669"/>
    <property type="project" value="UniProtKB-UniRule"/>
</dbReference>